<dbReference type="SUPFAM" id="SSF82544">
    <property type="entry name" value="GckA/TtuD-like"/>
    <property type="match status" value="1"/>
</dbReference>
<proteinExistence type="predicted"/>
<organism evidence="4 5">
    <name type="scientific">Candidatus Thiodictyon syntrophicum</name>
    <dbReference type="NCBI Taxonomy" id="1166950"/>
    <lineage>
        <taxon>Bacteria</taxon>
        <taxon>Pseudomonadati</taxon>
        <taxon>Pseudomonadota</taxon>
        <taxon>Gammaproteobacteria</taxon>
        <taxon>Chromatiales</taxon>
        <taxon>Chromatiaceae</taxon>
        <taxon>Thiodictyon</taxon>
    </lineage>
</organism>
<dbReference type="InterPro" id="IPR038614">
    <property type="entry name" value="GK_N_sf"/>
</dbReference>
<evidence type="ECO:0000259" key="2">
    <source>
        <dbReference type="Pfam" id="PF05161"/>
    </source>
</evidence>
<name>A0A2K8U8K7_9GAMM</name>
<dbReference type="Gene3D" id="3.40.1480.10">
    <property type="entry name" value="MOFRL domain"/>
    <property type="match status" value="1"/>
</dbReference>
<dbReference type="Pfam" id="PF05161">
    <property type="entry name" value="MOFRL"/>
    <property type="match status" value="1"/>
</dbReference>
<accession>A0A2K8U8K7</accession>
<dbReference type="RefSeq" id="WP_100919642.1">
    <property type="nucleotide sequence ID" value="NZ_CP020370.1"/>
</dbReference>
<dbReference type="InterPro" id="IPR039760">
    <property type="entry name" value="MOFRL_protein"/>
</dbReference>
<dbReference type="EMBL" id="CP020370">
    <property type="protein sequence ID" value="AUB81887.1"/>
    <property type="molecule type" value="Genomic_DNA"/>
</dbReference>
<evidence type="ECO:0000259" key="3">
    <source>
        <dbReference type="Pfam" id="PF13660"/>
    </source>
</evidence>
<dbReference type="PANTHER" id="PTHR12227:SF0">
    <property type="entry name" value="GLYCERATE KINASE"/>
    <property type="match status" value="1"/>
</dbReference>
<gene>
    <name evidence="4" type="ORF">THSYN_13585</name>
</gene>
<dbReference type="GO" id="GO:0008887">
    <property type="term" value="F:glycerate kinase activity"/>
    <property type="evidence" value="ECO:0007669"/>
    <property type="project" value="InterPro"/>
</dbReference>
<dbReference type="GO" id="GO:0005737">
    <property type="term" value="C:cytoplasm"/>
    <property type="evidence" value="ECO:0007669"/>
    <property type="project" value="TreeGrafter"/>
</dbReference>
<dbReference type="Pfam" id="PF13660">
    <property type="entry name" value="DUF4147"/>
    <property type="match status" value="1"/>
</dbReference>
<feature type="domain" description="MOFRL" evidence="2">
    <location>
        <begin position="319"/>
        <end position="424"/>
    </location>
</feature>
<evidence type="ECO:0000256" key="1">
    <source>
        <dbReference type="SAM" id="MobiDB-lite"/>
    </source>
</evidence>
<dbReference type="Gene3D" id="3.40.50.10180">
    <property type="entry name" value="Glycerate kinase, MOFRL-like N-terminal domain"/>
    <property type="match status" value="1"/>
</dbReference>
<dbReference type="InterPro" id="IPR037035">
    <property type="entry name" value="GK-like_C_sf"/>
</dbReference>
<dbReference type="InterPro" id="IPR007835">
    <property type="entry name" value="MOFRL"/>
</dbReference>
<feature type="domain" description="MOFRL-associated" evidence="3">
    <location>
        <begin position="28"/>
        <end position="236"/>
    </location>
</feature>
<sequence>MIPTNPFGPVPSVPQPDPEGTRQARCRLESVFAAALQAVDGRAAVRRALGAAAPAAPCWLIAIGKAAAAMTLGALDCLGSQLLGGLVIDKAPPPDPRPFAARGIEVLTGGHPLPTAASIQAGAALLAALARTPPGATLLFLISGGASSLVEVPVAGLDLAQLARLNDWLLGCGLPIGPMNRVRTAVSRIKGGGLLAALPQRPLRVLAISDVPGDDPAVIGSGLLVPASGLEAAVAALELPPWVRAWVDRGLLGRAAPTRPGPPIELVATLALAKAAAADAARTAGLPVRVHPEFLAGDAAERGRELARQVRDGPPGLQVWGGETTVRLPARPGRGGRNQHLALAAARELAGRPDCLLLAAGTDGSDGAGADADAGALVDGGTLARAALDGYEAADCLRRADSGRLLAAAGDLIHTGPTGTNVMDLVLGLRW</sequence>
<protein>
    <submittedName>
        <fullName evidence="4">Hydroxypyruvate reductase</fullName>
    </submittedName>
</protein>
<dbReference type="Proteomes" id="UP000232638">
    <property type="component" value="Chromosome"/>
</dbReference>
<evidence type="ECO:0000313" key="4">
    <source>
        <dbReference type="EMBL" id="AUB81887.1"/>
    </source>
</evidence>
<dbReference type="KEGG" id="tsy:THSYN_13585"/>
<feature type="region of interest" description="Disordered" evidence="1">
    <location>
        <begin position="1"/>
        <end position="22"/>
    </location>
</feature>
<keyword evidence="4" id="KW-0670">Pyruvate</keyword>
<keyword evidence="5" id="KW-1185">Reference proteome</keyword>
<evidence type="ECO:0000313" key="5">
    <source>
        <dbReference type="Proteomes" id="UP000232638"/>
    </source>
</evidence>
<dbReference type="OrthoDB" id="9766552at2"/>
<dbReference type="AlphaFoldDB" id="A0A2K8U8K7"/>
<dbReference type="InterPro" id="IPR025286">
    <property type="entry name" value="MOFRL_assoc_dom"/>
</dbReference>
<dbReference type="PANTHER" id="PTHR12227">
    <property type="entry name" value="GLYCERATE KINASE"/>
    <property type="match status" value="1"/>
</dbReference>
<feature type="compositionally biased region" description="Pro residues" evidence="1">
    <location>
        <begin position="1"/>
        <end position="17"/>
    </location>
</feature>
<reference evidence="4 5" key="1">
    <citation type="submission" date="2017-03" db="EMBL/GenBank/DDBJ databases">
        <title>Complete genome sequence of Candidatus 'Thiodictyon syntrophicum' sp. nov. strain Cad16T, a photolithoautotroph purple sulfur bacterium isolated from an alpine meromictic lake.</title>
        <authorList>
            <person name="Luedin S.M."/>
            <person name="Pothier J.F."/>
            <person name="Danza F."/>
            <person name="Storelli N."/>
            <person name="Wittwer M."/>
            <person name="Tonolla M."/>
        </authorList>
    </citation>
    <scope>NUCLEOTIDE SEQUENCE [LARGE SCALE GENOMIC DNA]</scope>
    <source>
        <strain evidence="4 5">Cad16T</strain>
    </source>
</reference>